<reference evidence="3" key="1">
    <citation type="journal article" date="2019" name="Int. J. Syst. Evol. Microbiol.">
        <title>The Global Catalogue of Microorganisms (GCM) 10K type strain sequencing project: providing services to taxonomists for standard genome sequencing and annotation.</title>
        <authorList>
            <consortium name="The Broad Institute Genomics Platform"/>
            <consortium name="The Broad Institute Genome Sequencing Center for Infectious Disease"/>
            <person name="Wu L."/>
            <person name="Ma J."/>
        </authorList>
    </citation>
    <scope>NUCLEOTIDE SEQUENCE [LARGE SCALE GENOMIC DNA]</scope>
    <source>
        <strain evidence="3">CGMCC 1.10131</strain>
    </source>
</reference>
<dbReference type="Pfam" id="PF08666">
    <property type="entry name" value="SAF"/>
    <property type="match status" value="1"/>
</dbReference>
<dbReference type="NCBIfam" id="TIGR03586">
    <property type="entry name" value="PseI"/>
    <property type="match status" value="1"/>
</dbReference>
<dbReference type="InterPro" id="IPR020030">
    <property type="entry name" value="Pseudaminic_synth_PseI"/>
</dbReference>
<dbReference type="PANTHER" id="PTHR42966">
    <property type="entry name" value="N-ACETYLNEURAMINATE SYNTHASE"/>
    <property type="match status" value="1"/>
</dbReference>
<dbReference type="Proteomes" id="UP000651977">
    <property type="component" value="Unassembled WGS sequence"/>
</dbReference>
<protein>
    <submittedName>
        <fullName evidence="2">Pseudaminic acid synthase</fullName>
    </submittedName>
</protein>
<dbReference type="PROSITE" id="PS50844">
    <property type="entry name" value="AFP_LIKE"/>
    <property type="match status" value="1"/>
</dbReference>
<dbReference type="SUPFAM" id="SSF51269">
    <property type="entry name" value="AFP III-like domain"/>
    <property type="match status" value="1"/>
</dbReference>
<evidence type="ECO:0000313" key="3">
    <source>
        <dbReference type="Proteomes" id="UP000651977"/>
    </source>
</evidence>
<evidence type="ECO:0000313" key="2">
    <source>
        <dbReference type="EMBL" id="GGB10478.1"/>
    </source>
</evidence>
<dbReference type="Pfam" id="PF03102">
    <property type="entry name" value="NeuB"/>
    <property type="match status" value="1"/>
</dbReference>
<dbReference type="InterPro" id="IPR036732">
    <property type="entry name" value="AFP_Neu5c_C_sf"/>
</dbReference>
<accession>A0ABQ1I2N0</accession>
<dbReference type="PANTHER" id="PTHR42966:SF2">
    <property type="entry name" value="PSEUDAMINIC ACID SYNTHASE"/>
    <property type="match status" value="1"/>
</dbReference>
<dbReference type="CDD" id="cd11615">
    <property type="entry name" value="SAF_NeuB_like"/>
    <property type="match status" value="1"/>
</dbReference>
<dbReference type="Gene3D" id="3.90.1210.10">
    <property type="entry name" value="Antifreeze-like/N-acetylneuraminic acid synthase C-terminal domain"/>
    <property type="match status" value="1"/>
</dbReference>
<proteinExistence type="predicted"/>
<dbReference type="SUPFAM" id="SSF51569">
    <property type="entry name" value="Aldolase"/>
    <property type="match status" value="1"/>
</dbReference>
<dbReference type="EMBL" id="BMDY01000014">
    <property type="protein sequence ID" value="GGB10478.1"/>
    <property type="molecule type" value="Genomic_DNA"/>
</dbReference>
<keyword evidence="3" id="KW-1185">Reference proteome</keyword>
<dbReference type="InterPro" id="IPR013974">
    <property type="entry name" value="SAF"/>
</dbReference>
<evidence type="ECO:0000259" key="1">
    <source>
        <dbReference type="PROSITE" id="PS50844"/>
    </source>
</evidence>
<gene>
    <name evidence="2" type="ORF">GCM10007414_24820</name>
</gene>
<dbReference type="Gene3D" id="3.20.20.70">
    <property type="entry name" value="Aldolase class I"/>
    <property type="match status" value="1"/>
</dbReference>
<feature type="domain" description="AFP-like" evidence="1">
    <location>
        <begin position="293"/>
        <end position="351"/>
    </location>
</feature>
<comment type="caution">
    <text evidence="2">The sequence shown here is derived from an EMBL/GenBank/DDBJ whole genome shotgun (WGS) entry which is preliminary data.</text>
</comment>
<dbReference type="InterPro" id="IPR006190">
    <property type="entry name" value="SAF_AFP_Neu5Ac"/>
</dbReference>
<dbReference type="SMART" id="SM00858">
    <property type="entry name" value="SAF"/>
    <property type="match status" value="1"/>
</dbReference>
<dbReference type="InterPro" id="IPR057736">
    <property type="entry name" value="SAF_PseI/NeuA/NeuB"/>
</dbReference>
<dbReference type="InterPro" id="IPR013785">
    <property type="entry name" value="Aldolase_TIM"/>
</dbReference>
<sequence>MTNTVYINGRAIGPQHPPYIIAELSANHNGSLANALLSLEVFKSCGADAVKIQSYTADTMTIDCDRPEFKIQGGLWDGYTLYELYKEAHTPFEWHQALFDKAAELELTLFSSPFDESAVDLLESLNAPAYKVASFEATDLPLIAYIAKTGKPLIISTGMASLEEIEEAVSCAKNNGCRELVLLHCISAYPAPVEQANLATIQDLAKRFGCVVGLSDHSLGNIVATTAVSLGAALIEKHVTLDRNQPGPDSAFSLEPHELKELCNQTKLAWQAVGQIDYSRKKSEEANLQFRRSIYFVKEMRAGEKINKKHIRRIRPGLGLEPKFYEQLLGREVVQDIKPGMACAWNLLKPIDS</sequence>
<organism evidence="2 3">
    <name type="scientific">Agarivorans gilvus</name>
    <dbReference type="NCBI Taxonomy" id="680279"/>
    <lineage>
        <taxon>Bacteria</taxon>
        <taxon>Pseudomonadati</taxon>
        <taxon>Pseudomonadota</taxon>
        <taxon>Gammaproteobacteria</taxon>
        <taxon>Alteromonadales</taxon>
        <taxon>Alteromonadaceae</taxon>
        <taxon>Agarivorans</taxon>
    </lineage>
</organism>
<dbReference type="InterPro" id="IPR013132">
    <property type="entry name" value="PseI/NeuA/B-like_N"/>
</dbReference>
<name>A0ABQ1I2N0_9ALTE</name>
<dbReference type="RefSeq" id="WP_055732085.1">
    <property type="nucleotide sequence ID" value="NZ_BMDY01000014.1"/>
</dbReference>
<dbReference type="InterPro" id="IPR051690">
    <property type="entry name" value="PseI-like"/>
</dbReference>